<feature type="transmembrane region" description="Helical" evidence="2">
    <location>
        <begin position="153"/>
        <end position="169"/>
    </location>
</feature>
<feature type="transmembrane region" description="Helical" evidence="2">
    <location>
        <begin position="175"/>
        <end position="192"/>
    </location>
</feature>
<dbReference type="InterPro" id="IPR002931">
    <property type="entry name" value="Transglutaminase-like"/>
</dbReference>
<protein>
    <recommendedName>
        <fullName evidence="3">Transglutaminase-like domain-containing protein</fullName>
    </recommendedName>
</protein>
<evidence type="ECO:0000313" key="5">
    <source>
        <dbReference type="Proteomes" id="UP000465031"/>
    </source>
</evidence>
<dbReference type="RefSeq" id="WP_132504144.1">
    <property type="nucleotide sequence ID" value="NZ_CP047186.1"/>
</dbReference>
<feature type="compositionally biased region" description="Low complexity" evidence="1">
    <location>
        <begin position="562"/>
        <end position="597"/>
    </location>
</feature>
<feature type="domain" description="Transglutaminase-like" evidence="3">
    <location>
        <begin position="465"/>
        <end position="540"/>
    </location>
</feature>
<dbReference type="Pfam" id="PF01841">
    <property type="entry name" value="Transglut_core"/>
    <property type="match status" value="1"/>
</dbReference>
<dbReference type="InterPro" id="IPR038765">
    <property type="entry name" value="Papain-like_cys_pep_sf"/>
</dbReference>
<dbReference type="AlphaFoldDB" id="A0AAE6RJ43"/>
<evidence type="ECO:0000256" key="2">
    <source>
        <dbReference type="SAM" id="Phobius"/>
    </source>
</evidence>
<proteinExistence type="predicted"/>
<dbReference type="EMBL" id="CP047186">
    <property type="protein sequence ID" value="QHC55767.1"/>
    <property type="molecule type" value="Genomic_DNA"/>
</dbReference>
<feature type="transmembrane region" description="Helical" evidence="2">
    <location>
        <begin position="38"/>
        <end position="58"/>
    </location>
</feature>
<feature type="transmembrane region" description="Helical" evidence="2">
    <location>
        <begin position="204"/>
        <end position="227"/>
    </location>
</feature>
<dbReference type="Proteomes" id="UP000465031">
    <property type="component" value="Chromosome"/>
</dbReference>
<feature type="compositionally biased region" description="Polar residues" evidence="1">
    <location>
        <begin position="549"/>
        <end position="559"/>
    </location>
</feature>
<evidence type="ECO:0000256" key="1">
    <source>
        <dbReference type="SAM" id="MobiDB-lite"/>
    </source>
</evidence>
<feature type="region of interest" description="Disordered" evidence="1">
    <location>
        <begin position="545"/>
        <end position="597"/>
    </location>
</feature>
<dbReference type="InterPro" id="IPR021878">
    <property type="entry name" value="TgpA_N"/>
</dbReference>
<evidence type="ECO:0000313" key="4">
    <source>
        <dbReference type="EMBL" id="QHC55767.1"/>
    </source>
</evidence>
<accession>A0AAE6RJ43</accession>
<feature type="transmembrane region" description="Helical" evidence="2">
    <location>
        <begin position="605"/>
        <end position="624"/>
    </location>
</feature>
<feature type="transmembrane region" description="Helical" evidence="2">
    <location>
        <begin position="70"/>
        <end position="94"/>
    </location>
</feature>
<keyword evidence="2" id="KW-0472">Membrane</keyword>
<sequence length="746" mass="77057">MSRRSERDPRSGALLLSAMLGLAIVAAAAGTGRLLVGVGWLVQLAVAVSVVLVVPAIARAFRVHPVLPPVLGTLAAGGVLTAMFAPTQALLFVVPTPAAVAQARALAEGGFTSIAQQGLPAVADEGISFLLIGGVVVVTWAADLFAFSVRLPALAGLFPAALLAVPAIIDPSDVSWPSLIVTALAYAGVLAVSAAPSARAGRRAWAATALPSLATVTVVVVGAGLLAGSATGYTRTTAASGVSGALFNGSIDPVVALGNDLRRPNPVTVLRYSTDSELPVYLRVLTVSDFDGDDWAPSETEETAAIDTPIAPEGLSAGVPRDAEEVEVSIETLRSQWLPVPYPVASLSGVGDGWLQDVQDGSIRGDATTRAGDDYEVEALRLAPDPRQLLDAPAPQGQDRYLALPDDVPEVVRSTALEVTAEATTGYDRARALQTYFRSSAFRYSEQTPAEEGYDGDGVGVLAAFLETREGYCVHFASAMAVMARELGIPSRLAIGYQPGSVVPSAGSELTAYRVLSSDLHAWPELYFEGVGWLPFEPTPSRGAPASYTLPSATASTGPNVPGSAAGSAPDASSAPEAAPTPTAASPTPTAGAVGATGSATASPATLWLLLLLLLLVPWLLRVVRLRLRRSAARRGSIEAAWAELTASARDLGIPVETGESPRAQEARIGAGLDAPARASLRGLREQLERRRYAPVSADAQAWAEVVVVVAALRASVGPGRRLLATVAPRSALDPGARLARPRSDL</sequence>
<organism evidence="4 5">
    <name type="scientific">Rathayibacter tanaceti</name>
    <dbReference type="NCBI Taxonomy" id="1671680"/>
    <lineage>
        <taxon>Bacteria</taxon>
        <taxon>Bacillati</taxon>
        <taxon>Actinomycetota</taxon>
        <taxon>Actinomycetes</taxon>
        <taxon>Micrococcales</taxon>
        <taxon>Microbacteriaceae</taxon>
        <taxon>Rathayibacter</taxon>
    </lineage>
</organism>
<dbReference type="PANTHER" id="PTHR42736:SF1">
    <property type="entry name" value="PROTEIN-GLUTAMINE GAMMA-GLUTAMYLTRANSFERASE"/>
    <property type="match status" value="1"/>
</dbReference>
<dbReference type="Pfam" id="PF11992">
    <property type="entry name" value="TgpA_N"/>
    <property type="match status" value="1"/>
</dbReference>
<dbReference type="KEGG" id="rte:GSU10_09085"/>
<dbReference type="InterPro" id="IPR052901">
    <property type="entry name" value="Bact_TGase-like"/>
</dbReference>
<dbReference type="SUPFAM" id="SSF54001">
    <property type="entry name" value="Cysteine proteinases"/>
    <property type="match status" value="1"/>
</dbReference>
<reference evidence="5" key="1">
    <citation type="submission" date="2019-12" db="EMBL/GenBank/DDBJ databases">
        <title>Complete and draft genome sequences of new strains and members of some known species of the genus Rathayibacter isolated from plants.</title>
        <authorList>
            <person name="Tarlachkov S.V."/>
            <person name="Starodumova I.P."/>
            <person name="Dorofeeva L.V."/>
            <person name="Prisyazhnaya N.V."/>
            <person name="Leyn S."/>
            <person name="Zlamal J."/>
            <person name="Elan M."/>
            <person name="Osterman A.L."/>
            <person name="Nadler S."/>
            <person name="Subbotin S.A."/>
            <person name="Evtushenko L.I."/>
        </authorList>
    </citation>
    <scope>NUCLEOTIDE SEQUENCE [LARGE SCALE GENOMIC DNA]</scope>
    <source>
        <strain evidence="5">VKM Ac-2761</strain>
    </source>
</reference>
<keyword evidence="2" id="KW-0812">Transmembrane</keyword>
<dbReference type="SMART" id="SM00460">
    <property type="entry name" value="TGc"/>
    <property type="match status" value="1"/>
</dbReference>
<feature type="transmembrane region" description="Helical" evidence="2">
    <location>
        <begin position="127"/>
        <end position="146"/>
    </location>
</feature>
<dbReference type="PANTHER" id="PTHR42736">
    <property type="entry name" value="PROTEIN-GLUTAMINE GAMMA-GLUTAMYLTRANSFERASE"/>
    <property type="match status" value="1"/>
</dbReference>
<evidence type="ECO:0000259" key="3">
    <source>
        <dbReference type="SMART" id="SM00460"/>
    </source>
</evidence>
<keyword evidence="2" id="KW-1133">Transmembrane helix</keyword>
<name>A0AAE6RJ43_9MICO</name>
<gene>
    <name evidence="4" type="ORF">GSU10_09085</name>
</gene>
<dbReference type="Gene3D" id="3.10.620.30">
    <property type="match status" value="1"/>
</dbReference>